<dbReference type="PANTHER" id="PTHR16306:SF0">
    <property type="entry name" value="TRANSLIN-ASSOCIATED FACTOR X-INTERACTING PROTEIN 1"/>
    <property type="match status" value="1"/>
</dbReference>
<proteinExistence type="predicted"/>
<reference evidence="1 2" key="1">
    <citation type="submission" date="2021-06" db="EMBL/GenBank/DDBJ databases">
        <authorList>
            <person name="Palmer J.M."/>
        </authorList>
    </citation>
    <scope>NUCLEOTIDE SEQUENCE [LARGE SCALE GENOMIC DNA]</scope>
    <source>
        <strain evidence="1 2">AS_MEX2019</strain>
        <tissue evidence="1">Muscle</tissue>
    </source>
</reference>
<protein>
    <submittedName>
        <fullName evidence="1">Uncharacterized protein</fullName>
    </submittedName>
</protein>
<dbReference type="Proteomes" id="UP001469553">
    <property type="component" value="Unassembled WGS sequence"/>
</dbReference>
<keyword evidence="2" id="KW-1185">Reference proteome</keyword>
<dbReference type="PANTHER" id="PTHR16306">
    <property type="entry name" value="TRANSLIN-ASSOCIATED FACTOR X-INTERACTING PROTEIN 1"/>
    <property type="match status" value="1"/>
</dbReference>
<comment type="caution">
    <text evidence="1">The sequence shown here is derived from an EMBL/GenBank/DDBJ whole genome shotgun (WGS) entry which is preliminary data.</text>
</comment>
<organism evidence="1 2">
    <name type="scientific">Ameca splendens</name>
    <dbReference type="NCBI Taxonomy" id="208324"/>
    <lineage>
        <taxon>Eukaryota</taxon>
        <taxon>Metazoa</taxon>
        <taxon>Chordata</taxon>
        <taxon>Craniata</taxon>
        <taxon>Vertebrata</taxon>
        <taxon>Euteleostomi</taxon>
        <taxon>Actinopterygii</taxon>
        <taxon>Neopterygii</taxon>
        <taxon>Teleostei</taxon>
        <taxon>Neoteleostei</taxon>
        <taxon>Acanthomorphata</taxon>
        <taxon>Ovalentaria</taxon>
        <taxon>Atherinomorphae</taxon>
        <taxon>Cyprinodontiformes</taxon>
        <taxon>Goodeidae</taxon>
        <taxon>Ameca</taxon>
    </lineage>
</organism>
<evidence type="ECO:0000313" key="2">
    <source>
        <dbReference type="Proteomes" id="UP001469553"/>
    </source>
</evidence>
<name>A0ABV0XWX4_9TELE</name>
<sequence>MVLYVLLICSACQQNVIRELEPLRSHLRLMAKECDWKILAQWGEEQTRTEILKREKQQLLKDIKALRDRGEAMQTMVDHLQSELSNLYLQFRKECDAHRLLIWQLNELKGGSVKTEIPAEGNREDNKDSVELKLALKVCQGDLIKTQKELTRVKDEYWDSLEQAHNLTQLHVL</sequence>
<accession>A0ABV0XWX4</accession>
<dbReference type="EMBL" id="JAHRIP010015810">
    <property type="protein sequence ID" value="MEQ2285982.1"/>
    <property type="molecule type" value="Genomic_DNA"/>
</dbReference>
<evidence type="ECO:0000313" key="1">
    <source>
        <dbReference type="EMBL" id="MEQ2285982.1"/>
    </source>
</evidence>
<gene>
    <name evidence="1" type="ORF">AMECASPLE_037549</name>
</gene>